<dbReference type="Proteomes" id="UP000824681">
    <property type="component" value="Chromosome"/>
</dbReference>
<organism evidence="1 2">
    <name type="scientific">Nonomuraea coxensis DSM 45129</name>
    <dbReference type="NCBI Taxonomy" id="1122611"/>
    <lineage>
        <taxon>Bacteria</taxon>
        <taxon>Bacillati</taxon>
        <taxon>Actinomycetota</taxon>
        <taxon>Actinomycetes</taxon>
        <taxon>Streptosporangiales</taxon>
        <taxon>Streptosporangiaceae</taxon>
        <taxon>Nonomuraea</taxon>
    </lineage>
</organism>
<dbReference type="Gene3D" id="2.60.120.620">
    <property type="entry name" value="q2cbj1_9rhob like domain"/>
    <property type="match status" value="1"/>
</dbReference>
<dbReference type="RefSeq" id="WP_020544923.1">
    <property type="nucleotide sequence ID" value="NZ_CP068985.1"/>
</dbReference>
<dbReference type="InterPro" id="IPR055091">
    <property type="entry name" value="WelO5-like"/>
</dbReference>
<reference evidence="1 2" key="1">
    <citation type="journal article" date="2021" name="ACS Chem. Biol.">
        <title>Genomic-Led Discovery of a Novel Glycopeptide Antibiotic by Nonomuraea coxensis DSM 45129.</title>
        <authorList>
            <person name="Yushchuk O."/>
            <person name="Vior N.M."/>
            <person name="Andreo-Vidal A."/>
            <person name="Berini F."/>
            <person name="Ruckert C."/>
            <person name="Busche T."/>
            <person name="Binda E."/>
            <person name="Kalinowski J."/>
            <person name="Truman A.W."/>
            <person name="Marinelli F."/>
        </authorList>
    </citation>
    <scope>NUCLEOTIDE SEQUENCE [LARGE SCALE GENOMIC DNA]</scope>
    <source>
        <strain evidence="1 2">DSM 45129</strain>
    </source>
</reference>
<name>A0ABX8UBU5_9ACTN</name>
<accession>A0ABX8UBU5</accession>
<evidence type="ECO:0000313" key="2">
    <source>
        <dbReference type="Proteomes" id="UP000824681"/>
    </source>
</evidence>
<dbReference type="EMBL" id="CP068985">
    <property type="protein sequence ID" value="QYC45213.1"/>
    <property type="molecule type" value="Genomic_DNA"/>
</dbReference>
<keyword evidence="2" id="KW-1185">Reference proteome</keyword>
<proteinExistence type="predicted"/>
<protein>
    <recommendedName>
        <fullName evidence="3">Prolyl 4-hydroxylase alpha subunit Fe(2+) 2OG dioxygenase domain-containing protein</fullName>
    </recommendedName>
</protein>
<sequence>MSEVLLRDRSLASAYMALLQNPQLIAAQVPSYLPSHLCEHARLHVIPQVLKKSSKKIYRSQVPALTDVFRRGQNDVTDYFDHAHGILRQLRDAFLPYANPADMLRSEIDELTPRGAQLLRLRDKPAVFGMMRSWDASMEALPHFDIIQQAHPDLGTHLQFGEQFGINIHLHTPRSGGELLVWDVTLHDLSIAGLTGSDGTYGYPPHALPPPDVVLKPNAGDLVIVRSTRLHSVARTSAGERVTISGFIGLTTDASEARLWS</sequence>
<evidence type="ECO:0008006" key="3">
    <source>
        <dbReference type="Google" id="ProtNLM"/>
    </source>
</evidence>
<evidence type="ECO:0000313" key="1">
    <source>
        <dbReference type="EMBL" id="QYC45213.1"/>
    </source>
</evidence>
<dbReference type="Pfam" id="PF22814">
    <property type="entry name" value="WelO5"/>
    <property type="match status" value="1"/>
</dbReference>
<gene>
    <name evidence="1" type="ORF">Nocox_38315</name>
</gene>